<feature type="transmembrane region" description="Helical" evidence="6">
    <location>
        <begin position="163"/>
        <end position="185"/>
    </location>
</feature>
<keyword evidence="2 6" id="KW-0812">Transmembrane</keyword>
<feature type="region of interest" description="Disordered" evidence="5">
    <location>
        <begin position="326"/>
        <end position="374"/>
    </location>
</feature>
<dbReference type="PANTHER" id="PTHR31465">
    <property type="entry name" value="PROTEIN RTA1-RELATED"/>
    <property type="match status" value="1"/>
</dbReference>
<comment type="subcellular location">
    <subcellularLocation>
        <location evidence="1">Membrane</location>
        <topology evidence="1">Multi-pass membrane protein</topology>
    </subcellularLocation>
</comment>
<dbReference type="Pfam" id="PF04479">
    <property type="entry name" value="RTA1"/>
    <property type="match status" value="1"/>
</dbReference>
<evidence type="ECO:0000256" key="3">
    <source>
        <dbReference type="ARBA" id="ARBA00022989"/>
    </source>
</evidence>
<gene>
    <name evidence="7" type="ORF">AYL99_06535</name>
</gene>
<feature type="transmembrane region" description="Helical" evidence="6">
    <location>
        <begin position="50"/>
        <end position="71"/>
    </location>
</feature>
<feature type="transmembrane region" description="Helical" evidence="6">
    <location>
        <begin position="15"/>
        <end position="38"/>
    </location>
</feature>
<feature type="transmembrane region" description="Helical" evidence="6">
    <location>
        <begin position="83"/>
        <end position="104"/>
    </location>
</feature>
<proteinExistence type="predicted"/>
<dbReference type="GeneID" id="30010703"/>
<dbReference type="AlphaFoldDB" id="A0A178ZHF4"/>
<dbReference type="Proteomes" id="UP000078343">
    <property type="component" value="Unassembled WGS sequence"/>
</dbReference>
<dbReference type="RefSeq" id="XP_018692604.1">
    <property type="nucleotide sequence ID" value="XM_018838044.1"/>
</dbReference>
<evidence type="ECO:0000256" key="4">
    <source>
        <dbReference type="ARBA" id="ARBA00023136"/>
    </source>
</evidence>
<dbReference type="OrthoDB" id="5384040at2759"/>
<evidence type="ECO:0000313" key="8">
    <source>
        <dbReference type="Proteomes" id="UP000078343"/>
    </source>
</evidence>
<accession>A0A178ZHF4</accession>
<feature type="compositionally biased region" description="Basic and acidic residues" evidence="5">
    <location>
        <begin position="345"/>
        <end position="360"/>
    </location>
</feature>
<dbReference type="EMBL" id="LVYI01000005">
    <property type="protein sequence ID" value="OAP59237.1"/>
    <property type="molecule type" value="Genomic_DNA"/>
</dbReference>
<evidence type="ECO:0000256" key="6">
    <source>
        <dbReference type="SAM" id="Phobius"/>
    </source>
</evidence>
<protein>
    <recommendedName>
        <fullName evidence="9">RTA1 domain protein</fullName>
    </recommendedName>
</protein>
<sequence>MPKIVCHAGTGPNDIWSYCPSLGAAILFTVLFGITTCAHIVQAIIYRKPFATVLIMGALWETGGYVARIYSIENQLQSGIYTAQLLLILLAPLWINAYIYMLLGRMIHFFLPKGEDRVFKIRARAITRMFVAFDITAFLIQAVGGTMTGPGASASVQKTGLNIYTGGVGVQLFFLVIFVSLAIGFQRKVQFLRQRRSPSRAGLYFADIETQYQPAPASSPSPDPSRRSSFQMQSLYPTPEHPFTTTTVTSPNLDLATPLLRLLYITLALIIVRNIYRLVEFGMGANSPTVTHEWFAYVFDGVPMFFALLWLNVFYPGRFLQGERSDFSQEDRERKLEKKSRKQQKKDDKRERKEMKRMAKDGMGAEGGAYEALK</sequence>
<keyword evidence="4 6" id="KW-0472">Membrane</keyword>
<keyword evidence="8" id="KW-1185">Reference proteome</keyword>
<reference evidence="7 8" key="1">
    <citation type="submission" date="2016-04" db="EMBL/GenBank/DDBJ databases">
        <title>Draft genome of Fonsecaea erecta CBS 125763.</title>
        <authorList>
            <person name="Weiss V.A."/>
            <person name="Vicente V.A."/>
            <person name="Raittz R.T."/>
            <person name="Moreno L.F."/>
            <person name="De Souza E.M."/>
            <person name="Pedrosa F.O."/>
            <person name="Steffens M.B."/>
            <person name="Faoro H."/>
            <person name="Tadra-Sfeir M.Z."/>
            <person name="Najafzadeh M.J."/>
            <person name="Felipe M.S."/>
            <person name="Teixeira M."/>
            <person name="Sun J."/>
            <person name="Xi L."/>
            <person name="Gomes R."/>
            <person name="De Azevedo C.M."/>
            <person name="Salgado C.G."/>
            <person name="Da Silva M.B."/>
            <person name="Nascimento M.F."/>
            <person name="Queiroz-Telles F."/>
            <person name="Attili D.S."/>
            <person name="Gorbushina A."/>
        </authorList>
    </citation>
    <scope>NUCLEOTIDE SEQUENCE [LARGE SCALE GENOMIC DNA]</scope>
    <source>
        <strain evidence="7 8">CBS 125763</strain>
    </source>
</reference>
<feature type="transmembrane region" description="Helical" evidence="6">
    <location>
        <begin position="259"/>
        <end position="276"/>
    </location>
</feature>
<evidence type="ECO:0000256" key="5">
    <source>
        <dbReference type="SAM" id="MobiDB-lite"/>
    </source>
</evidence>
<feature type="compositionally biased region" description="Basic and acidic residues" evidence="5">
    <location>
        <begin position="326"/>
        <end position="336"/>
    </location>
</feature>
<evidence type="ECO:0000256" key="1">
    <source>
        <dbReference type="ARBA" id="ARBA00004141"/>
    </source>
</evidence>
<feature type="transmembrane region" description="Helical" evidence="6">
    <location>
        <begin position="296"/>
        <end position="315"/>
    </location>
</feature>
<evidence type="ECO:0000313" key="7">
    <source>
        <dbReference type="EMBL" id="OAP59237.1"/>
    </source>
</evidence>
<keyword evidence="3 6" id="KW-1133">Transmembrane helix</keyword>
<feature type="transmembrane region" description="Helical" evidence="6">
    <location>
        <begin position="125"/>
        <end position="143"/>
    </location>
</feature>
<comment type="caution">
    <text evidence="7">The sequence shown here is derived from an EMBL/GenBank/DDBJ whole genome shotgun (WGS) entry which is preliminary data.</text>
</comment>
<dbReference type="InterPro" id="IPR007568">
    <property type="entry name" value="RTA1"/>
</dbReference>
<dbReference type="GO" id="GO:0016020">
    <property type="term" value="C:membrane"/>
    <property type="evidence" value="ECO:0007669"/>
    <property type="project" value="UniProtKB-SubCell"/>
</dbReference>
<dbReference type="STRING" id="1367422.A0A178ZHF4"/>
<evidence type="ECO:0008006" key="9">
    <source>
        <dbReference type="Google" id="ProtNLM"/>
    </source>
</evidence>
<organism evidence="7 8">
    <name type="scientific">Fonsecaea erecta</name>
    <dbReference type="NCBI Taxonomy" id="1367422"/>
    <lineage>
        <taxon>Eukaryota</taxon>
        <taxon>Fungi</taxon>
        <taxon>Dikarya</taxon>
        <taxon>Ascomycota</taxon>
        <taxon>Pezizomycotina</taxon>
        <taxon>Eurotiomycetes</taxon>
        <taxon>Chaetothyriomycetidae</taxon>
        <taxon>Chaetothyriales</taxon>
        <taxon>Herpotrichiellaceae</taxon>
        <taxon>Fonsecaea</taxon>
    </lineage>
</organism>
<evidence type="ECO:0000256" key="2">
    <source>
        <dbReference type="ARBA" id="ARBA00022692"/>
    </source>
</evidence>
<name>A0A178ZHF4_9EURO</name>
<dbReference type="PANTHER" id="PTHR31465:SF15">
    <property type="entry name" value="LIPID TRANSPORTER ATNI-RELATED"/>
    <property type="match status" value="1"/>
</dbReference>